<keyword evidence="4" id="KW-1185">Reference proteome</keyword>
<dbReference type="EMBL" id="JAQIZZ010000010">
    <property type="protein sequence ID" value="KAJ5523016.1"/>
    <property type="molecule type" value="Genomic_DNA"/>
</dbReference>
<dbReference type="EMBL" id="JAQIZZ010000004">
    <property type="protein sequence ID" value="KAJ5544191.1"/>
    <property type="molecule type" value="Genomic_DNA"/>
</dbReference>
<organism evidence="2 4">
    <name type="scientific">Penicillium frequentans</name>
    <dbReference type="NCBI Taxonomy" id="3151616"/>
    <lineage>
        <taxon>Eukaryota</taxon>
        <taxon>Fungi</taxon>
        <taxon>Dikarya</taxon>
        <taxon>Ascomycota</taxon>
        <taxon>Pezizomycotina</taxon>
        <taxon>Eurotiomycetes</taxon>
        <taxon>Eurotiomycetidae</taxon>
        <taxon>Eurotiales</taxon>
        <taxon>Aspergillaceae</taxon>
        <taxon>Penicillium</taxon>
    </lineage>
</organism>
<name>A0AAD6G9M3_9EURO</name>
<proteinExistence type="predicted"/>
<dbReference type="EMBL" id="JAQIZZ010000011">
    <property type="protein sequence ID" value="KAJ5522897.1"/>
    <property type="molecule type" value="Genomic_DNA"/>
</dbReference>
<dbReference type="Proteomes" id="UP001220324">
    <property type="component" value="Unassembled WGS sequence"/>
</dbReference>
<protein>
    <submittedName>
        <fullName evidence="2">Uncharacterized protein</fullName>
    </submittedName>
</protein>
<gene>
    <name evidence="3" type="ORF">N7494_005470</name>
    <name evidence="2" type="ORF">N7494_013202</name>
    <name evidence="1" type="ORF">N7494_013211</name>
</gene>
<comment type="caution">
    <text evidence="2">The sequence shown here is derived from an EMBL/GenBank/DDBJ whole genome shotgun (WGS) entry which is preliminary data.</text>
</comment>
<evidence type="ECO:0000313" key="4">
    <source>
        <dbReference type="Proteomes" id="UP001220324"/>
    </source>
</evidence>
<evidence type="ECO:0000313" key="2">
    <source>
        <dbReference type="EMBL" id="KAJ5523016.1"/>
    </source>
</evidence>
<dbReference type="AlphaFoldDB" id="A0AAD6G9M3"/>
<reference evidence="2 4" key="1">
    <citation type="journal article" date="2023" name="IMA Fungus">
        <title>Comparative genomic study of the Penicillium genus elucidates a diverse pangenome and 15 lateral gene transfer events.</title>
        <authorList>
            <person name="Petersen C."/>
            <person name="Sorensen T."/>
            <person name="Nielsen M.R."/>
            <person name="Sondergaard T.E."/>
            <person name="Sorensen J.L."/>
            <person name="Fitzpatrick D.A."/>
            <person name="Frisvad J.C."/>
            <person name="Nielsen K.L."/>
        </authorList>
    </citation>
    <scope>NUCLEOTIDE SEQUENCE [LARGE SCALE GENOMIC DNA]</scope>
    <source>
        <strain evidence="2 4">IBT 35679</strain>
    </source>
</reference>
<accession>A0AAD6G9M3</accession>
<reference evidence="2" key="2">
    <citation type="submission" date="2023-01" db="EMBL/GenBank/DDBJ databases">
        <authorList>
            <person name="Petersen C."/>
        </authorList>
    </citation>
    <scope>NUCLEOTIDE SEQUENCE</scope>
    <source>
        <strain evidence="2">IBT 35679</strain>
    </source>
</reference>
<evidence type="ECO:0000313" key="3">
    <source>
        <dbReference type="EMBL" id="KAJ5544191.1"/>
    </source>
</evidence>
<sequence>MEDDEKPLMPEILDRDRHDWRSAEEYWEAREQQPWIRRLAGSIRRDVAFMSSGDWLQSRRPVLTRKTSFLQAASEVRTFRRKMKKGELSPKEIEGSQKSVYAHYAKAMNTVESWTNYRFPTSNSSRIESPLRIGAGF</sequence>
<evidence type="ECO:0000313" key="1">
    <source>
        <dbReference type="EMBL" id="KAJ5522897.1"/>
    </source>
</evidence>